<evidence type="ECO:0000256" key="1">
    <source>
        <dbReference type="SAM" id="MobiDB-lite"/>
    </source>
</evidence>
<feature type="region of interest" description="Disordered" evidence="1">
    <location>
        <begin position="238"/>
        <end position="315"/>
    </location>
</feature>
<evidence type="ECO:0000313" key="2">
    <source>
        <dbReference type="EMBL" id="PSN63491.1"/>
    </source>
</evidence>
<protein>
    <submittedName>
        <fullName evidence="2">Uncharacterized protein</fullName>
    </submittedName>
</protein>
<dbReference type="GO" id="GO:0000390">
    <property type="term" value="P:spliceosomal complex disassembly"/>
    <property type="evidence" value="ECO:0007669"/>
    <property type="project" value="InterPro"/>
</dbReference>
<gene>
    <name evidence="2" type="ORF">BS50DRAFT_577242</name>
</gene>
<sequence length="415" mass="46318">MRRTGSGRVPRKISIHDEASGDSANSSQSEEPTESVVKRPAFGKKKNRSSLRMSFGPSDDAEGDEAGKTPVVTPKKSNLNRIAAENRAQLTARSPLASDAPERPSYNKDYIAELRNSTPATPKDLTPSVEEKELSQTLDIASKFGSTATLTAEAPSAIPTQAEIQEKKARRRRLAQEDRAYDDEEERPWASDDDDEFRMNRNEISLRPKDKYAETRLVHEDEDIAEGFDEYVEDGRIALGRKSEREAQKKRRAEMAELINEAEGGSDDDGTEDSDQEMNDRFAIAQARAGRYGQKGEDEDDGSKTPPRITPLPDLDDILERLQAGKQAKEQKREAILKKLEELKDDKVRIAERKQYLQEQLQKTAEEFQKLQLEKGKSASPASGMDIASIPAERGLESLGTTPVEPRSRADSEEE</sequence>
<feature type="compositionally biased region" description="Acidic residues" evidence="1">
    <location>
        <begin position="264"/>
        <end position="277"/>
    </location>
</feature>
<feature type="compositionally biased region" description="Basic residues" evidence="1">
    <location>
        <begin position="1"/>
        <end position="13"/>
    </location>
</feature>
<organism evidence="2 3">
    <name type="scientific">Corynespora cassiicola Philippines</name>
    <dbReference type="NCBI Taxonomy" id="1448308"/>
    <lineage>
        <taxon>Eukaryota</taxon>
        <taxon>Fungi</taxon>
        <taxon>Dikarya</taxon>
        <taxon>Ascomycota</taxon>
        <taxon>Pezizomycotina</taxon>
        <taxon>Dothideomycetes</taxon>
        <taxon>Pleosporomycetidae</taxon>
        <taxon>Pleosporales</taxon>
        <taxon>Corynesporascaceae</taxon>
        <taxon>Corynespora</taxon>
    </lineage>
</organism>
<keyword evidence="3" id="KW-1185">Reference proteome</keyword>
<reference evidence="2 3" key="1">
    <citation type="journal article" date="2018" name="Front. Microbiol.">
        <title>Genome-Wide Analysis of Corynespora cassiicola Leaf Fall Disease Putative Effectors.</title>
        <authorList>
            <person name="Lopez D."/>
            <person name="Ribeiro S."/>
            <person name="Label P."/>
            <person name="Fumanal B."/>
            <person name="Venisse J.S."/>
            <person name="Kohler A."/>
            <person name="de Oliveira R.R."/>
            <person name="Labutti K."/>
            <person name="Lipzen A."/>
            <person name="Lail K."/>
            <person name="Bauer D."/>
            <person name="Ohm R.A."/>
            <person name="Barry K.W."/>
            <person name="Spatafora J."/>
            <person name="Grigoriev I.V."/>
            <person name="Martin F.M."/>
            <person name="Pujade-Renaud V."/>
        </authorList>
    </citation>
    <scope>NUCLEOTIDE SEQUENCE [LARGE SCALE GENOMIC DNA]</scope>
    <source>
        <strain evidence="2 3">Philippines</strain>
    </source>
</reference>
<proteinExistence type="predicted"/>
<name>A0A2T2NDH2_CORCC</name>
<dbReference type="OrthoDB" id="429427at2759"/>
<dbReference type="Proteomes" id="UP000240883">
    <property type="component" value="Unassembled WGS sequence"/>
</dbReference>
<feature type="region of interest" description="Disordered" evidence="1">
    <location>
        <begin position="151"/>
        <end position="198"/>
    </location>
</feature>
<dbReference type="AlphaFoldDB" id="A0A2T2NDH2"/>
<dbReference type="GO" id="GO:0071008">
    <property type="term" value="C:U2-type post-mRNA release spliceosomal complex"/>
    <property type="evidence" value="ECO:0007669"/>
    <property type="project" value="InterPro"/>
</dbReference>
<feature type="region of interest" description="Disordered" evidence="1">
    <location>
        <begin position="1"/>
        <end position="134"/>
    </location>
</feature>
<feature type="compositionally biased region" description="Basic and acidic residues" evidence="1">
    <location>
        <begin position="238"/>
        <end position="247"/>
    </location>
</feature>
<feature type="region of interest" description="Disordered" evidence="1">
    <location>
        <begin position="372"/>
        <end position="415"/>
    </location>
</feature>
<dbReference type="Pfam" id="PF15458">
    <property type="entry name" value="NTR2"/>
    <property type="match status" value="1"/>
</dbReference>
<feature type="compositionally biased region" description="Basic and acidic residues" evidence="1">
    <location>
        <begin position="406"/>
        <end position="415"/>
    </location>
</feature>
<dbReference type="EMBL" id="KZ678140">
    <property type="protein sequence ID" value="PSN63491.1"/>
    <property type="molecule type" value="Genomic_DNA"/>
</dbReference>
<feature type="compositionally biased region" description="Acidic residues" evidence="1">
    <location>
        <begin position="180"/>
        <end position="196"/>
    </location>
</feature>
<accession>A0A2T2NDH2</accession>
<dbReference type="STRING" id="1448308.A0A2T2NDH2"/>
<dbReference type="InterPro" id="IPR028211">
    <property type="entry name" value="Ntr2"/>
</dbReference>
<evidence type="ECO:0000313" key="3">
    <source>
        <dbReference type="Proteomes" id="UP000240883"/>
    </source>
</evidence>
<feature type="compositionally biased region" description="Basic and acidic residues" evidence="1">
    <location>
        <begin position="100"/>
        <end position="112"/>
    </location>
</feature>